<dbReference type="GO" id="GO:0022857">
    <property type="term" value="F:transmembrane transporter activity"/>
    <property type="evidence" value="ECO:0007669"/>
    <property type="project" value="TreeGrafter"/>
</dbReference>
<comment type="subcellular location">
    <subcellularLocation>
        <location evidence="1">Cell membrane</location>
        <topology evidence="1">Multi-pass membrane protein</topology>
    </subcellularLocation>
</comment>
<evidence type="ECO:0000256" key="2">
    <source>
        <dbReference type="ARBA" id="ARBA00022475"/>
    </source>
</evidence>
<keyword evidence="5 7" id="KW-0472">Membrane</keyword>
<dbReference type="EMBL" id="CP022684">
    <property type="protein sequence ID" value="AUM11100.1"/>
    <property type="molecule type" value="Genomic_DNA"/>
</dbReference>
<dbReference type="KEGG" id="kak:Kalk_01025"/>
<dbReference type="RefSeq" id="WP_101892440.1">
    <property type="nucleotide sequence ID" value="NZ_CP022684.1"/>
</dbReference>
<dbReference type="OrthoDB" id="9775474at2"/>
<feature type="transmembrane region" description="Helical" evidence="7">
    <location>
        <begin position="251"/>
        <end position="274"/>
    </location>
</feature>
<feature type="transmembrane region" description="Helical" evidence="7">
    <location>
        <begin position="152"/>
        <end position="177"/>
    </location>
</feature>
<dbReference type="Pfam" id="PF02687">
    <property type="entry name" value="FtsX"/>
    <property type="match status" value="1"/>
</dbReference>
<dbReference type="InterPro" id="IPR025857">
    <property type="entry name" value="MacB_PCD"/>
</dbReference>
<dbReference type="GO" id="GO:0005886">
    <property type="term" value="C:plasma membrane"/>
    <property type="evidence" value="ECO:0007669"/>
    <property type="project" value="UniProtKB-SubCell"/>
</dbReference>
<keyword evidence="2" id="KW-1003">Cell membrane</keyword>
<keyword evidence="4 7" id="KW-1133">Transmembrane helix</keyword>
<evidence type="ECO:0000256" key="5">
    <source>
        <dbReference type="ARBA" id="ARBA00023136"/>
    </source>
</evidence>
<sequence length="377" mass="40957">MLKFVIKQLLHDKANTFITVLALSASIAVIVVLQGFEQGQYEQLKLASINRGSDLIAVQSKVNNFMATRSVIPQLAREQIEAVPGVKAAHPLTTLPVIYRHKSMQTPIYLIVFDTAGGPSNLLAGEAKNRGQGIVIDRSLAKKYDLSIGDEFIVANFAFSISGITSEAAFMTPFAFINYDGLIDFFLDSDIASDLSTFPLVSFLLIETDPKAPLEKIRQTIEGEVTSVDLFTLSEMAKNDVKLGQGFYKPILGLLVSVGFLLGSLLIGLLMFSAAHRQQRDFAVMLALGFKAHHLFGFTLCLSSVLLLLSAVLGLLLADFIGHLIESARPVYYFAVFHPQVLTKAGIIVGLFALLGAVAPYGLIRKSDPITALHRAS</sequence>
<dbReference type="AlphaFoldDB" id="A0A2K9LFS8"/>
<protein>
    <submittedName>
        <fullName evidence="10">Uncharacterized protein</fullName>
    </submittedName>
</protein>
<evidence type="ECO:0000256" key="1">
    <source>
        <dbReference type="ARBA" id="ARBA00004651"/>
    </source>
</evidence>
<evidence type="ECO:0000259" key="8">
    <source>
        <dbReference type="Pfam" id="PF02687"/>
    </source>
</evidence>
<dbReference type="InterPro" id="IPR050250">
    <property type="entry name" value="Macrolide_Exporter_MacB"/>
</dbReference>
<evidence type="ECO:0000256" key="7">
    <source>
        <dbReference type="SAM" id="Phobius"/>
    </source>
</evidence>
<dbReference type="Pfam" id="PF12704">
    <property type="entry name" value="MacB_PCD"/>
    <property type="match status" value="1"/>
</dbReference>
<evidence type="ECO:0000313" key="10">
    <source>
        <dbReference type="EMBL" id="AUM11100.1"/>
    </source>
</evidence>
<dbReference type="Proteomes" id="UP000235116">
    <property type="component" value="Chromosome"/>
</dbReference>
<evidence type="ECO:0000256" key="4">
    <source>
        <dbReference type="ARBA" id="ARBA00022989"/>
    </source>
</evidence>
<dbReference type="InterPro" id="IPR003838">
    <property type="entry name" value="ABC3_permease_C"/>
</dbReference>
<accession>A0A2K9LFS8</accession>
<evidence type="ECO:0000256" key="6">
    <source>
        <dbReference type="ARBA" id="ARBA00038076"/>
    </source>
</evidence>
<feature type="domain" description="MacB-like periplasmic core" evidence="9">
    <location>
        <begin position="16"/>
        <end position="222"/>
    </location>
</feature>
<comment type="similarity">
    <text evidence="6">Belongs to the ABC-4 integral membrane protein family.</text>
</comment>
<feature type="transmembrane region" description="Helical" evidence="7">
    <location>
        <begin position="16"/>
        <end position="36"/>
    </location>
</feature>
<organism evidence="10 11">
    <name type="scientific">Ketobacter alkanivorans</name>
    <dbReference type="NCBI Taxonomy" id="1917421"/>
    <lineage>
        <taxon>Bacteria</taxon>
        <taxon>Pseudomonadati</taxon>
        <taxon>Pseudomonadota</taxon>
        <taxon>Gammaproteobacteria</taxon>
        <taxon>Pseudomonadales</taxon>
        <taxon>Ketobacteraceae</taxon>
        <taxon>Ketobacter</taxon>
    </lineage>
</organism>
<keyword evidence="11" id="KW-1185">Reference proteome</keyword>
<feature type="domain" description="ABC3 transporter permease C-terminal" evidence="8">
    <location>
        <begin position="256"/>
        <end position="369"/>
    </location>
</feature>
<proteinExistence type="inferred from homology"/>
<evidence type="ECO:0000313" key="11">
    <source>
        <dbReference type="Proteomes" id="UP000235116"/>
    </source>
</evidence>
<feature type="transmembrane region" description="Helical" evidence="7">
    <location>
        <begin position="345"/>
        <end position="364"/>
    </location>
</feature>
<keyword evidence="3 7" id="KW-0812">Transmembrane</keyword>
<dbReference type="PANTHER" id="PTHR30572">
    <property type="entry name" value="MEMBRANE COMPONENT OF TRANSPORTER-RELATED"/>
    <property type="match status" value="1"/>
</dbReference>
<evidence type="ECO:0000256" key="3">
    <source>
        <dbReference type="ARBA" id="ARBA00022692"/>
    </source>
</evidence>
<feature type="transmembrane region" description="Helical" evidence="7">
    <location>
        <begin position="295"/>
        <end position="325"/>
    </location>
</feature>
<dbReference type="PANTHER" id="PTHR30572:SF4">
    <property type="entry name" value="ABC TRANSPORTER PERMEASE YTRF"/>
    <property type="match status" value="1"/>
</dbReference>
<name>A0A2K9LFS8_9GAMM</name>
<gene>
    <name evidence="10" type="ORF">Kalk_01025</name>
</gene>
<evidence type="ECO:0000259" key="9">
    <source>
        <dbReference type="Pfam" id="PF12704"/>
    </source>
</evidence>
<reference evidence="11" key="1">
    <citation type="submission" date="2017-08" db="EMBL/GenBank/DDBJ databases">
        <title>Direct submision.</title>
        <authorList>
            <person name="Kim S.-J."/>
            <person name="Rhee S.-K."/>
        </authorList>
    </citation>
    <scope>NUCLEOTIDE SEQUENCE [LARGE SCALE GENOMIC DNA]</scope>
    <source>
        <strain evidence="11">GI5</strain>
    </source>
</reference>